<reference evidence="1 2" key="1">
    <citation type="submission" date="2018-01" db="EMBL/GenBank/DDBJ databases">
        <title>Halomonas endophytica sp. nov., isolated from storage liquid in the stems of Populus euphratica.</title>
        <authorList>
            <person name="Chen C."/>
        </authorList>
    </citation>
    <scope>NUCLEOTIDE SEQUENCE [LARGE SCALE GENOMIC DNA]</scope>
    <source>
        <strain evidence="1 2">MC28</strain>
    </source>
</reference>
<comment type="caution">
    <text evidence="1">The sequence shown here is derived from an EMBL/GenBank/DDBJ whole genome shotgun (WGS) entry which is preliminary data.</text>
</comment>
<gene>
    <name evidence="1" type="ORF">C1H69_14985</name>
</gene>
<name>A0A2N7U0Z1_9GAMM</name>
<dbReference type="EMBL" id="PNRF01000030">
    <property type="protein sequence ID" value="PMR74090.1"/>
    <property type="molecule type" value="Genomic_DNA"/>
</dbReference>
<evidence type="ECO:0000313" key="2">
    <source>
        <dbReference type="Proteomes" id="UP000235803"/>
    </source>
</evidence>
<sequence>MGASGNLEAVLDIAITFTFDVPPRGVLRSAWAVLAQGRAHDDLAAVYHKAIPVEAVTLTTQDEATHFEDVTSWLNRLIQGDLTSAHLIGRSQDIALFVEQDSIQTIVRCAHHWALATNVQLGCLCYLKIVTLRTTHPL</sequence>
<dbReference type="Proteomes" id="UP000235803">
    <property type="component" value="Unassembled WGS sequence"/>
</dbReference>
<proteinExistence type="predicted"/>
<accession>A0A2N7U0Z1</accession>
<organism evidence="1 2">
    <name type="scientific">Billgrantia endophytica</name>
    <dbReference type="NCBI Taxonomy" id="2033802"/>
    <lineage>
        <taxon>Bacteria</taxon>
        <taxon>Pseudomonadati</taxon>
        <taxon>Pseudomonadota</taxon>
        <taxon>Gammaproteobacteria</taxon>
        <taxon>Oceanospirillales</taxon>
        <taxon>Halomonadaceae</taxon>
        <taxon>Billgrantia</taxon>
    </lineage>
</organism>
<dbReference type="AlphaFoldDB" id="A0A2N7U0Z1"/>
<keyword evidence="2" id="KW-1185">Reference proteome</keyword>
<evidence type="ECO:0000313" key="1">
    <source>
        <dbReference type="EMBL" id="PMR74090.1"/>
    </source>
</evidence>
<protein>
    <submittedName>
        <fullName evidence="1">Uncharacterized protein</fullName>
    </submittedName>
</protein>